<dbReference type="PANTHER" id="PTHR36617:SF15">
    <property type="entry name" value="REVERSE TRANSCRIPTASE ZINC-BINDING DOMAIN-CONTAINING PROTEIN"/>
    <property type="match status" value="1"/>
</dbReference>
<comment type="caution">
    <text evidence="1">The sequence shown here is derived from an EMBL/GenBank/DDBJ whole genome shotgun (WGS) entry which is preliminary data.</text>
</comment>
<name>A0A9Q0FSG9_9ROSI</name>
<evidence type="ECO:0000313" key="2">
    <source>
        <dbReference type="Proteomes" id="UP001141552"/>
    </source>
</evidence>
<sequence>MSRVWQNIIKCSDDAKRPSYPLKSNLSICIGDGSKISFWNDKWSPLGNLKEKFGRLFQASVAQDVSLASAAILAPLSLNFEAWRRHLNDWEINQCKLFDVELSKVSFNRHAEDRWKWDSKKGEFSVKDGKDFIVISSLPRATIPNLWTNLGPPKNQRQARTSFSTVPSPGSFGNDYVIGGASLGSLFHLCLSEPPGDNSQRPSFKDKLLQWRSGVTPHVVMDEFKVEPTDITVERKAQGPSIRLSDRIREHIRKPWANSIYVRLLGASIAYRTLCSQIAKKWKLA</sequence>
<keyword evidence="2" id="KW-1185">Reference proteome</keyword>
<protein>
    <recommendedName>
        <fullName evidence="3">Reverse transcriptase zinc-binding domain-containing protein</fullName>
    </recommendedName>
</protein>
<evidence type="ECO:0000313" key="1">
    <source>
        <dbReference type="EMBL" id="KAJ4836019.1"/>
    </source>
</evidence>
<dbReference type="OrthoDB" id="1002578at2759"/>
<reference evidence="1" key="1">
    <citation type="submission" date="2022-02" db="EMBL/GenBank/DDBJ databases">
        <authorList>
            <person name="Henning P.M."/>
            <person name="McCubbin A.G."/>
            <person name="Shore J.S."/>
        </authorList>
    </citation>
    <scope>NUCLEOTIDE SEQUENCE</scope>
    <source>
        <strain evidence="1">F60SS</strain>
        <tissue evidence="1">Leaves</tissue>
    </source>
</reference>
<organism evidence="1 2">
    <name type="scientific">Turnera subulata</name>
    <dbReference type="NCBI Taxonomy" id="218843"/>
    <lineage>
        <taxon>Eukaryota</taxon>
        <taxon>Viridiplantae</taxon>
        <taxon>Streptophyta</taxon>
        <taxon>Embryophyta</taxon>
        <taxon>Tracheophyta</taxon>
        <taxon>Spermatophyta</taxon>
        <taxon>Magnoliopsida</taxon>
        <taxon>eudicotyledons</taxon>
        <taxon>Gunneridae</taxon>
        <taxon>Pentapetalae</taxon>
        <taxon>rosids</taxon>
        <taxon>fabids</taxon>
        <taxon>Malpighiales</taxon>
        <taxon>Passifloraceae</taxon>
        <taxon>Turnera</taxon>
    </lineage>
</organism>
<dbReference type="PANTHER" id="PTHR36617">
    <property type="entry name" value="PROTEIN, PUTATIVE-RELATED"/>
    <property type="match status" value="1"/>
</dbReference>
<accession>A0A9Q0FSG9</accession>
<dbReference type="EMBL" id="JAKUCV010004245">
    <property type="protein sequence ID" value="KAJ4836019.1"/>
    <property type="molecule type" value="Genomic_DNA"/>
</dbReference>
<reference evidence="1" key="2">
    <citation type="journal article" date="2023" name="Plants (Basel)">
        <title>Annotation of the Turnera subulata (Passifloraceae) Draft Genome Reveals the S-Locus Evolved after the Divergence of Turneroideae from Passifloroideae in a Stepwise Manner.</title>
        <authorList>
            <person name="Henning P.M."/>
            <person name="Roalson E.H."/>
            <person name="Mir W."/>
            <person name="McCubbin A.G."/>
            <person name="Shore J.S."/>
        </authorList>
    </citation>
    <scope>NUCLEOTIDE SEQUENCE</scope>
    <source>
        <strain evidence="1">F60SS</strain>
    </source>
</reference>
<evidence type="ECO:0008006" key="3">
    <source>
        <dbReference type="Google" id="ProtNLM"/>
    </source>
</evidence>
<dbReference type="Proteomes" id="UP001141552">
    <property type="component" value="Unassembled WGS sequence"/>
</dbReference>
<dbReference type="AlphaFoldDB" id="A0A9Q0FSG9"/>
<proteinExistence type="predicted"/>
<gene>
    <name evidence="1" type="ORF">Tsubulata_011338</name>
</gene>